<accession>A0A6A0BE46</accession>
<sequence length="133" mass="15401">MTFYTFDTLTYRTKAHSGIPLTEHLKIGLSRKLARKMGLKFDELPEMPNVGTDDTKIFVRTYKEVDFLAQIGENGKVVRSQIPNFEFDATYVDYGVVILLNFDSEMIDDRMANIGWNFYQAPRNLTKKMADFI</sequence>
<evidence type="ECO:0000313" key="1">
    <source>
        <dbReference type="EMBL" id="GFH43076.1"/>
    </source>
</evidence>
<keyword evidence="2" id="KW-1185">Reference proteome</keyword>
<reference evidence="1 2" key="1">
    <citation type="submission" date="2020-02" db="EMBL/GenBank/DDBJ databases">
        <title>Draft genome sequence of Lactococcus sp. Hs30E4-3.</title>
        <authorList>
            <person name="Noda S."/>
            <person name="Yuki M."/>
            <person name="Ohkuma M."/>
        </authorList>
    </citation>
    <scope>NUCLEOTIDE SEQUENCE [LARGE SCALE GENOMIC DNA]</scope>
    <source>
        <strain evidence="1 2">Hs30E4-3</strain>
    </source>
</reference>
<dbReference type="AlphaFoldDB" id="A0A6A0BE46"/>
<dbReference type="Proteomes" id="UP000480303">
    <property type="component" value="Unassembled WGS sequence"/>
</dbReference>
<proteinExistence type="predicted"/>
<comment type="caution">
    <text evidence="1">The sequence shown here is derived from an EMBL/GenBank/DDBJ whole genome shotgun (WGS) entry which is preliminary data.</text>
</comment>
<protein>
    <submittedName>
        <fullName evidence="1">Uncharacterized protein</fullName>
    </submittedName>
</protein>
<name>A0A6A0BE46_9LACT</name>
<gene>
    <name evidence="1" type="ORF">Hs30E_16270</name>
</gene>
<organism evidence="1 2">
    <name type="scientific">Pseudolactococcus hodotermopsidis</name>
    <dbReference type="NCBI Taxonomy" id="2709157"/>
    <lineage>
        <taxon>Bacteria</taxon>
        <taxon>Bacillati</taxon>
        <taxon>Bacillota</taxon>
        <taxon>Bacilli</taxon>
        <taxon>Lactobacillales</taxon>
        <taxon>Streptococcaceae</taxon>
        <taxon>Pseudolactococcus</taxon>
    </lineage>
</organism>
<evidence type="ECO:0000313" key="2">
    <source>
        <dbReference type="Proteomes" id="UP000480303"/>
    </source>
</evidence>
<dbReference type="EMBL" id="BLLI01000055">
    <property type="protein sequence ID" value="GFH43076.1"/>
    <property type="molecule type" value="Genomic_DNA"/>
</dbReference>